<feature type="compositionally biased region" description="Polar residues" evidence="1">
    <location>
        <begin position="398"/>
        <end position="411"/>
    </location>
</feature>
<name>A0ABQ9GTN0_9NEOP</name>
<accession>A0ABQ9GTN0</accession>
<feature type="region of interest" description="Disordered" evidence="1">
    <location>
        <begin position="326"/>
        <end position="411"/>
    </location>
</feature>
<sequence>MCGGLRAISNGCSSNAAVQTGILIPLLSGTRLTSECTIVEPPAPPMMHSGHFTSYVLGIYSEALSSFPQARNTTSFIVRHSQVGEANDSEWNMSEARFMLMPDGKGEPRIAFLSGSDPKSTATIEDVRFYLYTRDNRDEPEVGTINDTCRPVFQHFRSSRRTKVLVHGFGDSVADSYMVPLLKDASQHNGEARTDTLCRRRRSLLLYIVNSHFIECVVITHGYPSFCLMRLSEPQQGLRLAQHTFHQGELGSIPGGNAPGISQVRIVSDCATRRRVLSGISRSPHPCIPAWLHTHLASPSSAQTSSLKSTVTHSVPGARRLQCVGGRLEQPRGDAVVRRRLPQHGASGRAPRQPDGLPAGEPWCRHSQLPPAGLQSGGARRRRRWSPSAAAAHHRYYSETSAKPENSLTYK</sequence>
<dbReference type="Proteomes" id="UP001159363">
    <property type="component" value="Chromosome 8"/>
</dbReference>
<evidence type="ECO:0000313" key="3">
    <source>
        <dbReference type="Proteomes" id="UP001159363"/>
    </source>
</evidence>
<dbReference type="EMBL" id="JARBHB010000009">
    <property type="protein sequence ID" value="KAJ8875390.1"/>
    <property type="molecule type" value="Genomic_DNA"/>
</dbReference>
<evidence type="ECO:0000256" key="1">
    <source>
        <dbReference type="SAM" id="MobiDB-lite"/>
    </source>
</evidence>
<dbReference type="InterPro" id="IPR029058">
    <property type="entry name" value="AB_hydrolase_fold"/>
</dbReference>
<organism evidence="2 3">
    <name type="scientific">Dryococelus australis</name>
    <dbReference type="NCBI Taxonomy" id="614101"/>
    <lineage>
        <taxon>Eukaryota</taxon>
        <taxon>Metazoa</taxon>
        <taxon>Ecdysozoa</taxon>
        <taxon>Arthropoda</taxon>
        <taxon>Hexapoda</taxon>
        <taxon>Insecta</taxon>
        <taxon>Pterygota</taxon>
        <taxon>Neoptera</taxon>
        <taxon>Polyneoptera</taxon>
        <taxon>Phasmatodea</taxon>
        <taxon>Verophasmatodea</taxon>
        <taxon>Anareolatae</taxon>
        <taxon>Phasmatidae</taxon>
        <taxon>Eurycanthinae</taxon>
        <taxon>Dryococelus</taxon>
    </lineage>
</organism>
<reference evidence="2 3" key="1">
    <citation type="submission" date="2023-02" db="EMBL/GenBank/DDBJ databases">
        <title>LHISI_Scaffold_Assembly.</title>
        <authorList>
            <person name="Stuart O.P."/>
            <person name="Cleave R."/>
            <person name="Magrath M.J.L."/>
            <person name="Mikheyev A.S."/>
        </authorList>
    </citation>
    <scope>NUCLEOTIDE SEQUENCE [LARGE SCALE GENOMIC DNA]</scope>
    <source>
        <strain evidence="2">Daus_M_001</strain>
        <tissue evidence="2">Leg muscle</tissue>
    </source>
</reference>
<keyword evidence="3" id="KW-1185">Reference proteome</keyword>
<dbReference type="SUPFAM" id="SSF53474">
    <property type="entry name" value="alpha/beta-Hydrolases"/>
    <property type="match status" value="1"/>
</dbReference>
<dbReference type="Gene3D" id="3.40.50.1820">
    <property type="entry name" value="alpha/beta hydrolase"/>
    <property type="match status" value="1"/>
</dbReference>
<gene>
    <name evidence="2" type="ORF">PR048_023285</name>
</gene>
<comment type="caution">
    <text evidence="2">The sequence shown here is derived from an EMBL/GenBank/DDBJ whole genome shotgun (WGS) entry which is preliminary data.</text>
</comment>
<proteinExistence type="predicted"/>
<evidence type="ECO:0000313" key="2">
    <source>
        <dbReference type="EMBL" id="KAJ8875390.1"/>
    </source>
</evidence>
<protein>
    <submittedName>
        <fullName evidence="2">Uncharacterized protein</fullName>
    </submittedName>
</protein>